<reference evidence="1 2" key="2">
    <citation type="submission" date="2018-11" db="EMBL/GenBank/DDBJ databases">
        <authorList>
            <consortium name="Pathogen Informatics"/>
        </authorList>
    </citation>
    <scope>NUCLEOTIDE SEQUENCE [LARGE SCALE GENOMIC DNA]</scope>
    <source>
        <strain evidence="1">Dakar</strain>
        <strain evidence="2">Dakar, Senegal</strain>
    </source>
</reference>
<keyword evidence="2" id="KW-1185">Reference proteome</keyword>
<evidence type="ECO:0000313" key="2">
    <source>
        <dbReference type="Proteomes" id="UP000279833"/>
    </source>
</evidence>
<dbReference type="WBParaSite" id="SCUD_0001891801-mRNA-1">
    <property type="protein sequence ID" value="SCUD_0001891801-mRNA-1"/>
    <property type="gene ID" value="SCUD_0001891801"/>
</dbReference>
<evidence type="ECO:0000313" key="1">
    <source>
        <dbReference type="EMBL" id="VDP67447.1"/>
    </source>
</evidence>
<dbReference type="Proteomes" id="UP000279833">
    <property type="component" value="Unassembled WGS sequence"/>
</dbReference>
<sequence length="86" mass="10212">MSRQFYCMGRKPGELRKPSSRKYKCLSTIVYAKILQIHWPDIITNNQLGKRTNQISAEEEIRKKHWKWIGHTLRKAPNCITRQSLT</sequence>
<dbReference type="EMBL" id="UZAK01041721">
    <property type="protein sequence ID" value="VDP67447.1"/>
    <property type="molecule type" value="Genomic_DNA"/>
</dbReference>
<name>A0A183KV22_9TREM</name>
<evidence type="ECO:0000313" key="3">
    <source>
        <dbReference type="WBParaSite" id="SCUD_0001891801-mRNA-1"/>
    </source>
</evidence>
<accession>A0A183KV22</accession>
<proteinExistence type="predicted"/>
<gene>
    <name evidence="1" type="ORF">SCUD_LOCUS18916</name>
</gene>
<organism evidence="3">
    <name type="scientific">Schistosoma curassoni</name>
    <dbReference type="NCBI Taxonomy" id="6186"/>
    <lineage>
        <taxon>Eukaryota</taxon>
        <taxon>Metazoa</taxon>
        <taxon>Spiralia</taxon>
        <taxon>Lophotrochozoa</taxon>
        <taxon>Platyhelminthes</taxon>
        <taxon>Trematoda</taxon>
        <taxon>Digenea</taxon>
        <taxon>Strigeidida</taxon>
        <taxon>Schistosomatoidea</taxon>
        <taxon>Schistosomatidae</taxon>
        <taxon>Schistosoma</taxon>
    </lineage>
</organism>
<dbReference type="STRING" id="6186.A0A183KV22"/>
<dbReference type="AlphaFoldDB" id="A0A183KV22"/>
<reference evidence="3" key="1">
    <citation type="submission" date="2016-06" db="UniProtKB">
        <authorList>
            <consortium name="WormBaseParasite"/>
        </authorList>
    </citation>
    <scope>IDENTIFICATION</scope>
</reference>
<protein>
    <submittedName>
        <fullName evidence="1 3">Uncharacterized protein</fullName>
    </submittedName>
</protein>